<reference evidence="3 4" key="1">
    <citation type="journal article" date="2021" name="BMC Biol.">
        <title>Horizontally acquired antibacterial genes associated with adaptive radiation of ladybird beetles.</title>
        <authorList>
            <person name="Li H.S."/>
            <person name="Tang X.F."/>
            <person name="Huang Y.H."/>
            <person name="Xu Z.Y."/>
            <person name="Chen M.L."/>
            <person name="Du X.Y."/>
            <person name="Qiu B.Y."/>
            <person name="Chen P.T."/>
            <person name="Zhang W."/>
            <person name="Slipinski A."/>
            <person name="Escalona H.E."/>
            <person name="Waterhouse R.M."/>
            <person name="Zwick A."/>
            <person name="Pang H."/>
        </authorList>
    </citation>
    <scope>NUCLEOTIDE SEQUENCE [LARGE SCALE GENOMIC DNA]</scope>
    <source>
        <strain evidence="3">SYSU2018</strain>
    </source>
</reference>
<evidence type="ECO:0000313" key="3">
    <source>
        <dbReference type="EMBL" id="KAL3279005.1"/>
    </source>
</evidence>
<feature type="non-terminal residue" evidence="3">
    <location>
        <position position="1"/>
    </location>
</feature>
<feature type="region of interest" description="Disordered" evidence="1">
    <location>
        <begin position="56"/>
        <end position="131"/>
    </location>
</feature>
<dbReference type="AlphaFoldDB" id="A0ABD2NKS2"/>
<feature type="compositionally biased region" description="Basic and acidic residues" evidence="1">
    <location>
        <begin position="102"/>
        <end position="112"/>
    </location>
</feature>
<feature type="compositionally biased region" description="Basic and acidic residues" evidence="1">
    <location>
        <begin position="69"/>
        <end position="82"/>
    </location>
</feature>
<dbReference type="InterPro" id="IPR005135">
    <property type="entry name" value="Endo/exonuclease/phosphatase"/>
</dbReference>
<accession>A0ABD2NKS2</accession>
<dbReference type="SUPFAM" id="SSF56219">
    <property type="entry name" value="DNase I-like"/>
    <property type="match status" value="1"/>
</dbReference>
<keyword evidence="4" id="KW-1185">Reference proteome</keyword>
<organism evidence="3 4">
    <name type="scientific">Cryptolaemus montrouzieri</name>
    <dbReference type="NCBI Taxonomy" id="559131"/>
    <lineage>
        <taxon>Eukaryota</taxon>
        <taxon>Metazoa</taxon>
        <taxon>Ecdysozoa</taxon>
        <taxon>Arthropoda</taxon>
        <taxon>Hexapoda</taxon>
        <taxon>Insecta</taxon>
        <taxon>Pterygota</taxon>
        <taxon>Neoptera</taxon>
        <taxon>Endopterygota</taxon>
        <taxon>Coleoptera</taxon>
        <taxon>Polyphaga</taxon>
        <taxon>Cucujiformia</taxon>
        <taxon>Coccinelloidea</taxon>
        <taxon>Coccinellidae</taxon>
        <taxon>Scymninae</taxon>
        <taxon>Scymnini</taxon>
        <taxon>Cryptolaemus</taxon>
    </lineage>
</organism>
<name>A0ABD2NKS2_9CUCU</name>
<dbReference type="InterPro" id="IPR036691">
    <property type="entry name" value="Endo/exonu/phosph_ase_sf"/>
</dbReference>
<dbReference type="Pfam" id="PF14529">
    <property type="entry name" value="Exo_endo_phos_2"/>
    <property type="match status" value="1"/>
</dbReference>
<gene>
    <name evidence="3" type="ORF">HHI36_016521</name>
</gene>
<feature type="domain" description="Endonuclease/exonuclease/phosphatase" evidence="2">
    <location>
        <begin position="5"/>
        <end position="72"/>
    </location>
</feature>
<dbReference type="EMBL" id="JABFTP020000124">
    <property type="protein sequence ID" value="KAL3279005.1"/>
    <property type="molecule type" value="Genomic_DNA"/>
</dbReference>
<evidence type="ECO:0000313" key="4">
    <source>
        <dbReference type="Proteomes" id="UP001516400"/>
    </source>
</evidence>
<evidence type="ECO:0000256" key="1">
    <source>
        <dbReference type="SAM" id="MobiDB-lite"/>
    </source>
</evidence>
<dbReference type="Gene3D" id="3.60.10.10">
    <property type="entry name" value="Endonuclease/exonuclease/phosphatase"/>
    <property type="match status" value="1"/>
</dbReference>
<evidence type="ECO:0000259" key="2">
    <source>
        <dbReference type="Pfam" id="PF14529"/>
    </source>
</evidence>
<dbReference type="Proteomes" id="UP001516400">
    <property type="component" value="Unassembled WGS sequence"/>
</dbReference>
<feature type="compositionally biased region" description="Polar residues" evidence="1">
    <location>
        <begin position="86"/>
        <end position="98"/>
    </location>
</feature>
<proteinExistence type="predicted"/>
<protein>
    <recommendedName>
        <fullName evidence="2">Endonuclease/exonuclease/phosphatase domain-containing protein</fullName>
    </recommendedName>
</protein>
<comment type="caution">
    <text evidence="3">The sequence shown here is derived from an EMBL/GenBank/DDBJ whole genome shotgun (WGS) entry which is preliminary data.</text>
</comment>
<sequence length="131" mass="14793">EKKIDIKAIFNSNMPTIAAGDLNAKDSDWNSRKTNKSGWILKTITERNNIIAIGPREPTHLHTATGTMDKLDIGTHEEHNMELQDGNGNQHTGRNHYTTNDEDNRPDGKPQKQGDQLNNNYNRGQQKRGHP</sequence>
<feature type="compositionally biased region" description="Polar residues" evidence="1">
    <location>
        <begin position="113"/>
        <end position="124"/>
    </location>
</feature>